<dbReference type="SUPFAM" id="SSF54695">
    <property type="entry name" value="POZ domain"/>
    <property type="match status" value="1"/>
</dbReference>
<feature type="domain" description="BTB" evidence="4">
    <location>
        <begin position="290"/>
        <end position="359"/>
    </location>
</feature>
<gene>
    <name evidence="5" type="ORF">HYH03_008498</name>
</gene>
<proteinExistence type="predicted"/>
<evidence type="ECO:0000259" key="4">
    <source>
        <dbReference type="PROSITE" id="PS50097"/>
    </source>
</evidence>
<evidence type="ECO:0000313" key="5">
    <source>
        <dbReference type="EMBL" id="KAG2493366.1"/>
    </source>
</evidence>
<evidence type="ECO:0000256" key="1">
    <source>
        <dbReference type="ARBA" id="ARBA00004906"/>
    </source>
</evidence>
<dbReference type="Proteomes" id="UP000612055">
    <property type="component" value="Unassembled WGS sequence"/>
</dbReference>
<dbReference type="EMBL" id="JAEHOE010000038">
    <property type="protein sequence ID" value="KAG2493366.1"/>
    <property type="molecule type" value="Genomic_DNA"/>
</dbReference>
<dbReference type="Pfam" id="PF00651">
    <property type="entry name" value="BTB"/>
    <property type="match status" value="1"/>
</dbReference>
<accession>A0A835Y009</accession>
<sequence length="460" mass="48146">MALTCRTVRLGKEARGLVVRPRPGGGPDQTLVFTQEGDIHELEAAGDDGENGGGYRLGPRLGSTGCAGVCHPVYDPASQALTTRALCAWVADGGRIRRLDVRSGAVTMLAGAEAPPGYFWWGLAVHPTDDNKLWAATSSAVCRVRTEGNDAQRRMEVVAGDWKERGSVDGNGPAARFGIIRALLPVSGGRLLIADGPDLRCMDAGGAVSTLLRGCLIRDSVRHMALLPSRELAAVSCDGSELVLITGGDFAPSSLPSTAGSDWLLSLLAPQAEAYGAGDSDGRGTSSLPWSVTVRVGDRAFHAHRSVLVAGSEYFARLLAPGGGFAESGGAEVSLPDADPATFAHLLSYMYSTAMGVPCSPSQLLAMPPELLRPTAALARRLLMGGAVAALTERLAAAATPASVLSDLAWADAHGMTELAERLRAYAVRKRKAVELDGLEEFTERCPQQAAKLLRASLQA</sequence>
<dbReference type="CDD" id="cd18186">
    <property type="entry name" value="BTB_POZ_ZBTB_KLHL-like"/>
    <property type="match status" value="1"/>
</dbReference>
<dbReference type="InterPro" id="IPR000210">
    <property type="entry name" value="BTB/POZ_dom"/>
</dbReference>
<dbReference type="SUPFAM" id="SSF101898">
    <property type="entry name" value="NHL repeat"/>
    <property type="match status" value="1"/>
</dbReference>
<dbReference type="PROSITE" id="PS50097">
    <property type="entry name" value="BTB"/>
    <property type="match status" value="1"/>
</dbReference>
<keyword evidence="3" id="KW-0040">ANK repeat</keyword>
<evidence type="ECO:0000256" key="2">
    <source>
        <dbReference type="ARBA" id="ARBA00022737"/>
    </source>
</evidence>
<reference evidence="5" key="1">
    <citation type="journal article" date="2020" name="bioRxiv">
        <title>Comparative genomics of Chlamydomonas.</title>
        <authorList>
            <person name="Craig R.J."/>
            <person name="Hasan A.R."/>
            <person name="Ness R.W."/>
            <person name="Keightley P.D."/>
        </authorList>
    </citation>
    <scope>NUCLEOTIDE SEQUENCE</scope>
    <source>
        <strain evidence="5">CCAP 11/70</strain>
    </source>
</reference>
<evidence type="ECO:0000256" key="3">
    <source>
        <dbReference type="ARBA" id="ARBA00023043"/>
    </source>
</evidence>
<organism evidence="5 6">
    <name type="scientific">Edaphochlamys debaryana</name>
    <dbReference type="NCBI Taxonomy" id="47281"/>
    <lineage>
        <taxon>Eukaryota</taxon>
        <taxon>Viridiplantae</taxon>
        <taxon>Chlorophyta</taxon>
        <taxon>core chlorophytes</taxon>
        <taxon>Chlorophyceae</taxon>
        <taxon>CS clade</taxon>
        <taxon>Chlamydomonadales</taxon>
        <taxon>Chlamydomonadales incertae sedis</taxon>
        <taxon>Edaphochlamys</taxon>
    </lineage>
</organism>
<keyword evidence="2" id="KW-0677">Repeat</keyword>
<dbReference type="AlphaFoldDB" id="A0A835Y009"/>
<dbReference type="InterPro" id="IPR044515">
    <property type="entry name" value="ABTB1"/>
</dbReference>
<dbReference type="GO" id="GO:0000151">
    <property type="term" value="C:ubiquitin ligase complex"/>
    <property type="evidence" value="ECO:0007669"/>
    <property type="project" value="TreeGrafter"/>
</dbReference>
<keyword evidence="6" id="KW-1185">Reference proteome</keyword>
<dbReference type="GO" id="GO:0005737">
    <property type="term" value="C:cytoplasm"/>
    <property type="evidence" value="ECO:0007669"/>
    <property type="project" value="TreeGrafter"/>
</dbReference>
<dbReference type="InterPro" id="IPR011333">
    <property type="entry name" value="SKP1/BTB/POZ_sf"/>
</dbReference>
<name>A0A835Y009_9CHLO</name>
<dbReference type="PANTHER" id="PTHR46231:SF1">
    <property type="entry name" value="ANKYRIN REPEAT AND BTB_POZ DOMAIN-CONTAINING PROTEIN 1"/>
    <property type="match status" value="1"/>
</dbReference>
<dbReference type="Gene3D" id="3.30.710.10">
    <property type="entry name" value="Potassium Channel Kv1.1, Chain A"/>
    <property type="match status" value="1"/>
</dbReference>
<comment type="caution">
    <text evidence="5">The sequence shown here is derived from an EMBL/GenBank/DDBJ whole genome shotgun (WGS) entry which is preliminary data.</text>
</comment>
<dbReference type="SMART" id="SM00225">
    <property type="entry name" value="BTB"/>
    <property type="match status" value="1"/>
</dbReference>
<protein>
    <recommendedName>
        <fullName evidence="4">BTB domain-containing protein</fullName>
    </recommendedName>
</protein>
<comment type="pathway">
    <text evidence="1">Protein modification; protein ubiquitination.</text>
</comment>
<evidence type="ECO:0000313" key="6">
    <source>
        <dbReference type="Proteomes" id="UP000612055"/>
    </source>
</evidence>
<dbReference type="PANTHER" id="PTHR46231">
    <property type="entry name" value="ANKYRIN REPEAT AND BTB/POZ DOMAIN-CONTAINING PROTEIN 1"/>
    <property type="match status" value="1"/>
</dbReference>
<dbReference type="OrthoDB" id="534632at2759"/>